<name>A0A063XG10_BACIU</name>
<reference evidence="3" key="3">
    <citation type="submission" date="2023-03" db="EMBL/GenBank/DDBJ databases">
        <title>Complete genome sequences of 52 Bacillus and Priestia strains isolated from West-African fermentations and 26 reference strains from the DSMZ collection.</title>
        <authorList>
            <person name="Wiedenbein E.S."/>
            <person name="Canoy T.S."/>
            <person name="Hui Y."/>
            <person name="Parkouda C."/>
            <person name="Dawende C."/>
            <person name="Ametefe E."/>
            <person name="Jespersen L."/>
            <person name="Nielsen D.S."/>
        </authorList>
    </citation>
    <scope>NUCLEOTIDE SEQUENCE</scope>
    <source>
        <strain evidence="3">PRO56</strain>
    </source>
</reference>
<dbReference type="EMBL" id="JXBC01000002">
    <property type="protein sequence ID" value="KIU12019.1"/>
    <property type="molecule type" value="Genomic_DNA"/>
</dbReference>
<dbReference type="InterPro" id="IPR018540">
    <property type="entry name" value="Spo0E-like"/>
</dbReference>
<dbReference type="Proteomes" id="UP001214898">
    <property type="component" value="Chromosome"/>
</dbReference>
<dbReference type="InterPro" id="IPR036638">
    <property type="entry name" value="HLH_DNA-bd_sf"/>
</dbReference>
<dbReference type="GO" id="GO:0043937">
    <property type="term" value="P:regulation of sporulation"/>
    <property type="evidence" value="ECO:0007669"/>
    <property type="project" value="InterPro"/>
</dbReference>
<dbReference type="Proteomes" id="UP000665181">
    <property type="component" value="Unassembled WGS sequence"/>
</dbReference>
<evidence type="ECO:0000313" key="5">
    <source>
        <dbReference type="Proteomes" id="UP000032247"/>
    </source>
</evidence>
<protein>
    <submittedName>
        <fullName evidence="2">Aspartyl-phosphate phosphatase YisI</fullName>
    </submittedName>
    <submittedName>
        <fullName evidence="1">Spo0A-P phosphatase</fullName>
    </submittedName>
</protein>
<dbReference type="EMBL" id="CP125292">
    <property type="protein sequence ID" value="WHM20731.1"/>
    <property type="molecule type" value="Genomic_DNA"/>
</dbReference>
<dbReference type="GO" id="GO:0046983">
    <property type="term" value="F:protein dimerization activity"/>
    <property type="evidence" value="ECO:0007669"/>
    <property type="project" value="InterPro"/>
</dbReference>
<sequence>MNSKIEEMRITLIETAQKYGMNSKETIQCSQELDILLNTRIKEEMIFGRYLENSRM</sequence>
<dbReference type="Proteomes" id="UP001229422">
    <property type="component" value="Chromosome"/>
</dbReference>
<organism evidence="1 5">
    <name type="scientific">Bacillus subtilis</name>
    <dbReference type="NCBI Taxonomy" id="1423"/>
    <lineage>
        <taxon>Bacteria</taxon>
        <taxon>Bacillati</taxon>
        <taxon>Bacillota</taxon>
        <taxon>Bacilli</taxon>
        <taxon>Bacillales</taxon>
        <taxon>Bacillaceae</taxon>
        <taxon>Bacillus</taxon>
    </lineage>
</organism>
<proteinExistence type="predicted"/>
<dbReference type="InterPro" id="IPR037208">
    <property type="entry name" value="Spo0E-like_sf"/>
</dbReference>
<dbReference type="PATRIC" id="fig|1423.134.peg.3529"/>
<dbReference type="Pfam" id="PF09388">
    <property type="entry name" value="SpoOE-like"/>
    <property type="match status" value="1"/>
</dbReference>
<dbReference type="InterPro" id="IPR053028">
    <property type="entry name" value="Spo0E-like_phosphatase"/>
</dbReference>
<dbReference type="SMR" id="A0A063XG10"/>
<dbReference type="SUPFAM" id="SSF140500">
    <property type="entry name" value="BAS1536-like"/>
    <property type="match status" value="1"/>
</dbReference>
<dbReference type="RefSeq" id="WP_003233086.1">
    <property type="nucleotide sequence ID" value="NZ_AP024621.1"/>
</dbReference>
<dbReference type="STRING" id="483913.AN935_05570"/>
<evidence type="ECO:0000313" key="3">
    <source>
        <dbReference type="EMBL" id="WEY84284.1"/>
    </source>
</evidence>
<dbReference type="PANTHER" id="PTHR41263:SF1">
    <property type="entry name" value="ASPARTYL-PHOSPHATE PHOSPHATASE YISI"/>
    <property type="match status" value="1"/>
</dbReference>
<dbReference type="PANTHER" id="PTHR41263">
    <property type="entry name" value="ASPARTYL-PHOSPHATE PHOSPHATASE YISI"/>
    <property type="match status" value="1"/>
</dbReference>
<accession>A0A063XG10</accession>
<dbReference type="EMBL" id="JAGFPW010000003">
    <property type="protein sequence ID" value="MBO3793765.1"/>
    <property type="molecule type" value="Genomic_DNA"/>
</dbReference>
<reference evidence="4" key="4">
    <citation type="submission" date="2023-05" db="EMBL/GenBank/DDBJ databases">
        <title>Complete genome sequence of Bacillus subtilis SRCM117797 isolated from Soybean paste.</title>
        <authorList>
            <person name="Abraha H.B."/>
            <person name="Kim K.-P."/>
            <person name="Ryu M.-S."/>
            <person name="Jeong D.-Y."/>
        </authorList>
    </citation>
    <scope>NUCLEOTIDE SEQUENCE</scope>
    <source>
        <strain evidence="4">SRCM117797</strain>
    </source>
</reference>
<dbReference type="Gene3D" id="4.10.280.10">
    <property type="entry name" value="Helix-loop-helix DNA-binding domain"/>
    <property type="match status" value="1"/>
</dbReference>
<dbReference type="EMBL" id="CP120576">
    <property type="protein sequence ID" value="WEY84284.1"/>
    <property type="molecule type" value="Genomic_DNA"/>
</dbReference>
<gene>
    <name evidence="2" type="primary">yisI</name>
    <name evidence="2" type="synonym">pchI</name>
    <name evidence="2" type="ORF">J5227_05385</name>
    <name evidence="3" type="ORF">P5633_18570</name>
    <name evidence="4" type="ORF">QL281_18290</name>
    <name evidence="1" type="ORF">SC09_Contig19orf00355</name>
</gene>
<reference evidence="1 5" key="1">
    <citation type="submission" date="2014-12" db="EMBL/GenBank/DDBJ databases">
        <title>Comparative genome analysis of Bacillus coagulans HM-08, Clostridium butyricum HM-68, Bacillus subtilis HM-66 and Bacillus licheniformis BL-09.</title>
        <authorList>
            <person name="Zhang H."/>
        </authorList>
    </citation>
    <scope>NUCLEOTIDE SEQUENCE [LARGE SCALE GENOMIC DNA]</scope>
    <source>
        <strain evidence="1 5">HM-66</strain>
    </source>
</reference>
<dbReference type="Proteomes" id="UP000032247">
    <property type="component" value="Unassembled WGS sequence"/>
</dbReference>
<reference evidence="2" key="2">
    <citation type="submission" date="2021-03" db="EMBL/GenBank/DDBJ databases">
        <title>Isolation of Bacillus subtilis from fermented food sample.</title>
        <authorList>
            <person name="Lakshmanan V."/>
            <person name="Athira K."/>
            <person name="Rajagopal K."/>
        </authorList>
    </citation>
    <scope>NUCLEOTIDE SEQUENCE</scope>
    <source>
        <strain evidence="2">S1</strain>
    </source>
</reference>
<evidence type="ECO:0000313" key="4">
    <source>
        <dbReference type="EMBL" id="WHM20731.1"/>
    </source>
</evidence>
<evidence type="ECO:0000313" key="1">
    <source>
        <dbReference type="EMBL" id="KIU12019.1"/>
    </source>
</evidence>
<dbReference type="OMA" id="YPENSRM"/>
<dbReference type="AlphaFoldDB" id="A0A063XG10"/>
<evidence type="ECO:0000313" key="2">
    <source>
        <dbReference type="EMBL" id="MBO3793765.1"/>
    </source>
</evidence>